<dbReference type="AlphaFoldDB" id="A0A2V4CF36"/>
<dbReference type="RefSeq" id="WP_110347379.1">
    <property type="nucleotide sequence ID" value="NZ_QJHL01000003.1"/>
</dbReference>
<dbReference type="InterPro" id="IPR011652">
    <property type="entry name" value="MORN_2"/>
</dbReference>
<dbReference type="SUPFAM" id="SSF82185">
    <property type="entry name" value="Histone H3 K4-specific methyltransferase SET7/9 N-terminal domain"/>
    <property type="match status" value="2"/>
</dbReference>
<comment type="caution">
    <text evidence="1">The sequence shown here is derived from an EMBL/GenBank/DDBJ whole genome shotgun (WGS) entry which is preliminary data.</text>
</comment>
<proteinExistence type="predicted"/>
<dbReference type="EMBL" id="QJHL01000003">
    <property type="protein sequence ID" value="PXY44654.1"/>
    <property type="molecule type" value="Genomic_DNA"/>
</dbReference>
<dbReference type="Gene3D" id="2.20.110.10">
    <property type="entry name" value="Histone H3 K4-specific methyltransferase SET7/9 N-terminal domain"/>
    <property type="match status" value="2"/>
</dbReference>
<keyword evidence="2" id="KW-1185">Reference proteome</keyword>
<dbReference type="OrthoDB" id="830908at2"/>
<organism evidence="1 2">
    <name type="scientific">Flavobacterium hydrophilum</name>
    <dbReference type="NCBI Taxonomy" id="2211445"/>
    <lineage>
        <taxon>Bacteria</taxon>
        <taxon>Pseudomonadati</taxon>
        <taxon>Bacteroidota</taxon>
        <taxon>Flavobacteriia</taxon>
        <taxon>Flavobacteriales</taxon>
        <taxon>Flavobacteriaceae</taxon>
        <taxon>Flavobacterium</taxon>
    </lineage>
</organism>
<evidence type="ECO:0000313" key="1">
    <source>
        <dbReference type="EMBL" id="PXY44654.1"/>
    </source>
</evidence>
<name>A0A2V4CF36_9FLAO</name>
<protein>
    <recommendedName>
        <fullName evidence="3">Antitoxin component YwqK of the YwqJK toxin-antitoxin module</fullName>
    </recommendedName>
</protein>
<accession>A0A2V4CF36</accession>
<dbReference type="Pfam" id="PF07661">
    <property type="entry name" value="MORN_2"/>
    <property type="match status" value="2"/>
</dbReference>
<evidence type="ECO:0008006" key="3">
    <source>
        <dbReference type="Google" id="ProtNLM"/>
    </source>
</evidence>
<evidence type="ECO:0000313" key="2">
    <source>
        <dbReference type="Proteomes" id="UP000247681"/>
    </source>
</evidence>
<reference evidence="1 2" key="1">
    <citation type="submission" date="2018-05" db="EMBL/GenBank/DDBJ databases">
        <title>Flavobacterium sp. strain IMCC34758, incomplete genome.</title>
        <authorList>
            <person name="Joung Y."/>
        </authorList>
    </citation>
    <scope>NUCLEOTIDE SEQUENCE [LARGE SCALE GENOMIC DNA]</scope>
    <source>
        <strain evidence="1 2">IMCC34758</strain>
    </source>
</reference>
<gene>
    <name evidence="1" type="ORF">DMB68_14445</name>
</gene>
<dbReference type="Proteomes" id="UP000247681">
    <property type="component" value="Unassembled WGS sequence"/>
</dbReference>
<sequence>MTLKIYTFICILTTALSFSQNTQPDYFDQDWKKTSKEKASFYRIMPFKRIGNLNLIEDFYMNKTPQFQGYSLQNDENSYVGDIVWYDENGFDSSAYQFYNYSVPSLTYYYPNGKKHKTIQYKDGKRDGLTIIYHQDGTVLMKGKYSKGQPIEGDFEEVINWDNYRQNESEKETVIEVSDEPLIVASPQIQTIDAPVEASAVPKKQIVKKIIKKKIFWINSKQLAEETWYEVGDYSPHPIKQVNYDVTGKILQTIEKNDFEEYRNDISNGAVYEYYVQNKFAVAVKSKTDYKGKQKAGEEIKYYPNGKILEITKYSNGERVGDQIVYNENEVITKKRTYKNGEPFEGNFDENISGIFMVNQSYIKGLKEGEAIVKTDKDSIVAKGIYKNDRAFNGTFIEKKQEDYHELINLVNFKKNGIQKVFNYYIDNIIKTYTCLNGVLNGETVFYEDKIIIAKLEYKNDLPYEGKLVSSETATIYRKGEITQEIFYKSKYDRTEESDILKSKYFTNGKLTKIVDHSFSITENIQESYEGIYKNEKPYSGYFSADLREFNYVDYYENGIKKYQYSNNYLENLDNYQHQNYNIKSIYKNGKIVDGVEYIKLNRQFLSKYWKNGILESFDFDIFAVHYFNRFHFELKNNSIEITDLNKEKKGKIVSEKAGNKIIYKLIIEDEVIVSESSLDLNNIPEEFGTIVYYESENTIEAKFVDSKIVNNEKRQESDMLYGIFTSNINTSKTITENFNTIVDNFSKEENAEEKVGKRDIDTYLTGLRFNQSKKPEIGILILKNKNNSYDLKSFFNGKILEERKSIDIKNIRKEVEIINSIVQKKMNNDLK</sequence>